<comment type="caution">
    <text evidence="5">The sequence shown here is derived from an EMBL/GenBank/DDBJ whole genome shotgun (WGS) entry which is preliminary data.</text>
</comment>
<proteinExistence type="predicted"/>
<dbReference type="Gene3D" id="3.30.9.10">
    <property type="entry name" value="D-Amino Acid Oxidase, subunit A, domain 2"/>
    <property type="match status" value="1"/>
</dbReference>
<evidence type="ECO:0000256" key="1">
    <source>
        <dbReference type="SAM" id="Phobius"/>
    </source>
</evidence>
<dbReference type="InterPro" id="IPR036188">
    <property type="entry name" value="FAD/NAD-bd_sf"/>
</dbReference>
<dbReference type="Proteomes" id="UP000663873">
    <property type="component" value="Unassembled WGS sequence"/>
</dbReference>
<dbReference type="SUPFAM" id="SSF51905">
    <property type="entry name" value="FAD/NAD(P)-binding domain"/>
    <property type="match status" value="2"/>
</dbReference>
<gene>
    <name evidence="5" type="ORF">UJA718_LOCUS3565</name>
</gene>
<dbReference type="SUPFAM" id="SSF54373">
    <property type="entry name" value="FAD-linked reductases, C-terminal domain"/>
    <property type="match status" value="1"/>
</dbReference>
<name>A0A819Y6V8_9BILA</name>
<sequence>MFIWLLTLFVFQIASRPSHSARLRFHGDNNGPPPLDLDPNNMYNEQMLNTAQQGLPKCLTPRNVAVIGGGVAGLITALELSLSGHMVQLFEASNRLGGRIYTYRAPKGYITELGAMRLPLDQHLLLATYIKSRFGLPIKQFQHYNPNTVVYLNGKGQTPWAFWGTAIKPLLDMDDATQLRMYGAYSVQFYLMEVANLSRGAVDFIGLMLNLEADMYASIVEIARDFKLLPVNANFSHIDGGNDLLINALAKACQTVLNGRCSLYLNRPISSVLYSSSSHTGTLESKNLTVPGTFTDIVVATTARAANAIDFRPRIEFITKYQALRQLNYDCASKIAHSFSVRWWEKQVITGGHSITDLPVRFVYYYNFSTTSNRTEDGAIMLSSYTWAQDALLWSGMRDNQSCRLALNNLNLIHATSDVYSYEAGCQTYHWCNDPYSLGAYALFTPYQEVNIHNDLGASVGDTVHFIGEHTSLAHAWVEGAVLSSMRLLMHFQEEVFDLAIIGGGPLGLATALAMSQKQPTWRIAIIERFQLGNTQGSSGSSDIQQFQQAYVEWYMSDLGRLAVPMWQDLERRASLPPGSLLNTNNGFLYIDSTTETGSVNNNCRNLSLPCVLLNPTELKYNYSFINASSDQQAVFMSSSGQINVTLLLNVLKEVLNQTPNVVIRENEAYLKHDSSNGSTINVITNRGSLNASNIVFLPGPYAKNVSALLGLNLNMNLWELPTFYAHRLTNVSTITPNWFDDSFAGYSPESDKSLYAGYVRIEPHFLVDPKRALVWPDQRTNIPDQLLLNATHWWLKTHMAKFVDPDDIKSAPNTCLASILPDGGYLLDYVPVNDNGKRMVMGAGGWAMKYIPVFADILTDLVLGTTANKPYARYLDQFTFNRPGRLIPIISTTTIQPTTTTSTAKPKDSHEILFRNVMIVFVVLTCVLVYNFISFKRYSCSQENKRKDSLHSTELLNDRLSIVLTQPIQSQIKIRAHSYGELISSTHQVPLRTASSLSIYPNFIQATKSFIPNQYEISKRLVSDL</sequence>
<dbReference type="InterPro" id="IPR002937">
    <property type="entry name" value="Amino_oxidase"/>
</dbReference>
<dbReference type="InterPro" id="IPR050281">
    <property type="entry name" value="Flavin_monoamine_oxidase"/>
</dbReference>
<dbReference type="Gene3D" id="3.90.660.10">
    <property type="match status" value="1"/>
</dbReference>
<dbReference type="Pfam" id="PF01593">
    <property type="entry name" value="Amino_oxidase"/>
    <property type="match status" value="2"/>
</dbReference>
<evidence type="ECO:0000259" key="4">
    <source>
        <dbReference type="Pfam" id="PF01593"/>
    </source>
</evidence>
<feature type="domain" description="FAD dependent oxidoreductase" evidence="3">
    <location>
        <begin position="498"/>
        <end position="862"/>
    </location>
</feature>
<dbReference type="AlphaFoldDB" id="A0A819Y6V8"/>
<dbReference type="PANTHER" id="PTHR10742">
    <property type="entry name" value="FLAVIN MONOAMINE OXIDASE"/>
    <property type="match status" value="1"/>
</dbReference>
<keyword evidence="1" id="KW-0812">Transmembrane</keyword>
<evidence type="ECO:0000313" key="6">
    <source>
        <dbReference type="Proteomes" id="UP000663873"/>
    </source>
</evidence>
<dbReference type="Pfam" id="PF01266">
    <property type="entry name" value="DAO"/>
    <property type="match status" value="1"/>
</dbReference>
<dbReference type="Gene3D" id="1.10.10.1620">
    <property type="match status" value="1"/>
</dbReference>
<keyword evidence="1" id="KW-0472">Membrane</keyword>
<organism evidence="5 6">
    <name type="scientific">Rotaria socialis</name>
    <dbReference type="NCBI Taxonomy" id="392032"/>
    <lineage>
        <taxon>Eukaryota</taxon>
        <taxon>Metazoa</taxon>
        <taxon>Spiralia</taxon>
        <taxon>Gnathifera</taxon>
        <taxon>Rotifera</taxon>
        <taxon>Eurotatoria</taxon>
        <taxon>Bdelloidea</taxon>
        <taxon>Philodinida</taxon>
        <taxon>Philodinidae</taxon>
        <taxon>Rotaria</taxon>
    </lineage>
</organism>
<dbReference type="EMBL" id="CAJOBP010000268">
    <property type="protein sequence ID" value="CAF4152644.1"/>
    <property type="molecule type" value="Genomic_DNA"/>
</dbReference>
<dbReference type="GO" id="GO:0009063">
    <property type="term" value="P:amino acid catabolic process"/>
    <property type="evidence" value="ECO:0007669"/>
    <property type="project" value="TreeGrafter"/>
</dbReference>
<feature type="transmembrane region" description="Helical" evidence="1">
    <location>
        <begin position="913"/>
        <end position="934"/>
    </location>
</feature>
<keyword evidence="2" id="KW-0732">Signal</keyword>
<accession>A0A819Y6V8</accession>
<dbReference type="Gene3D" id="3.50.50.60">
    <property type="entry name" value="FAD/NAD(P)-binding domain"/>
    <property type="match status" value="2"/>
</dbReference>
<feature type="chain" id="PRO_5032589295" description="Amine oxidase" evidence="2">
    <location>
        <begin position="21"/>
        <end position="1026"/>
    </location>
</feature>
<reference evidence="5" key="1">
    <citation type="submission" date="2021-02" db="EMBL/GenBank/DDBJ databases">
        <authorList>
            <person name="Nowell W R."/>
        </authorList>
    </citation>
    <scope>NUCLEOTIDE SEQUENCE</scope>
</reference>
<feature type="domain" description="Amine oxidase" evidence="4">
    <location>
        <begin position="71"/>
        <end position="155"/>
    </location>
</feature>
<dbReference type="PANTHER" id="PTHR10742:SF342">
    <property type="entry name" value="AMINE OXIDASE"/>
    <property type="match status" value="1"/>
</dbReference>
<evidence type="ECO:0000313" key="5">
    <source>
        <dbReference type="EMBL" id="CAF4152644.1"/>
    </source>
</evidence>
<dbReference type="GO" id="GO:0001716">
    <property type="term" value="F:L-amino-acid oxidase activity"/>
    <property type="evidence" value="ECO:0007669"/>
    <property type="project" value="TreeGrafter"/>
</dbReference>
<evidence type="ECO:0000259" key="3">
    <source>
        <dbReference type="Pfam" id="PF01266"/>
    </source>
</evidence>
<keyword evidence="6" id="KW-1185">Reference proteome</keyword>
<dbReference type="InterPro" id="IPR006076">
    <property type="entry name" value="FAD-dep_OxRdtase"/>
</dbReference>
<feature type="signal peptide" evidence="2">
    <location>
        <begin position="1"/>
        <end position="20"/>
    </location>
</feature>
<evidence type="ECO:0000256" key="2">
    <source>
        <dbReference type="SAM" id="SignalP"/>
    </source>
</evidence>
<feature type="domain" description="Amine oxidase" evidence="4">
    <location>
        <begin position="230"/>
        <end position="487"/>
    </location>
</feature>
<keyword evidence="1" id="KW-1133">Transmembrane helix</keyword>
<dbReference type="Gene3D" id="1.10.405.10">
    <property type="entry name" value="Guanine Nucleotide Dissociation Inhibitor, domain 1"/>
    <property type="match status" value="1"/>
</dbReference>
<evidence type="ECO:0008006" key="7">
    <source>
        <dbReference type="Google" id="ProtNLM"/>
    </source>
</evidence>
<protein>
    <recommendedName>
        <fullName evidence="7">Amine oxidase</fullName>
    </recommendedName>
</protein>